<organism evidence="1 2">
    <name type="scientific">Xenorhabdus lircayensis</name>
    <dbReference type="NCBI Taxonomy" id="2763499"/>
    <lineage>
        <taxon>Bacteria</taxon>
        <taxon>Pseudomonadati</taxon>
        <taxon>Pseudomonadota</taxon>
        <taxon>Gammaproteobacteria</taxon>
        <taxon>Enterobacterales</taxon>
        <taxon>Morganellaceae</taxon>
        <taxon>Xenorhabdus</taxon>
    </lineage>
</organism>
<dbReference type="Proteomes" id="UP000696184">
    <property type="component" value="Unassembled WGS sequence"/>
</dbReference>
<gene>
    <name evidence="1" type="ORF">H8A87_16275</name>
</gene>
<name>A0ABS0U8L8_9GAMM</name>
<proteinExistence type="predicted"/>
<evidence type="ECO:0008006" key="3">
    <source>
        <dbReference type="Google" id="ProtNLM"/>
    </source>
</evidence>
<keyword evidence="2" id="KW-1185">Reference proteome</keyword>
<dbReference type="RefSeq" id="WP_198690985.1">
    <property type="nucleotide sequence ID" value="NZ_CAWPUD010000058.1"/>
</dbReference>
<evidence type="ECO:0000313" key="1">
    <source>
        <dbReference type="EMBL" id="MBI6550214.1"/>
    </source>
</evidence>
<comment type="caution">
    <text evidence="1">The sequence shown here is derived from an EMBL/GenBank/DDBJ whole genome shotgun (WGS) entry which is preliminary data.</text>
</comment>
<dbReference type="EMBL" id="JACOII010000058">
    <property type="protein sequence ID" value="MBI6550214.1"/>
    <property type="molecule type" value="Genomic_DNA"/>
</dbReference>
<protein>
    <recommendedName>
        <fullName evidence="3">Structure structural component</fullName>
    </recommendedName>
</protein>
<accession>A0ABS0U8L8</accession>
<reference evidence="1 2" key="1">
    <citation type="submission" date="2020-08" db="EMBL/GenBank/DDBJ databases">
        <title>Description of Xenorhabdus lircayensis sp. nov., the symbiotic bacterium associated with the entomopathogenic nematode Steirnernema unicornum.</title>
        <authorList>
            <person name="Castaneda-Alvarez C."/>
            <person name="Prodan S."/>
            <person name="Zamorano A."/>
            <person name="San-Blas E."/>
            <person name="Aballay E."/>
        </authorList>
    </citation>
    <scope>NUCLEOTIDE SEQUENCE [LARGE SCALE GENOMIC DNA]</scope>
    <source>
        <strain evidence="1 2">VLS</strain>
    </source>
</reference>
<evidence type="ECO:0000313" key="2">
    <source>
        <dbReference type="Proteomes" id="UP000696184"/>
    </source>
</evidence>
<sequence>MNDGDLFRLLAPVLPGRVFPYLIPQSERSAAAPWCVFSTYSIYTDVLSGQSVKMTRVQIDAYAPALDDADQICEDAFNAIKTLQPVEVARENSYETDTGLYRATVEFKIYS</sequence>